<accession>T0QLS5</accession>
<gene>
    <name evidence="2" type="ORF">SDRG_03942</name>
</gene>
<protein>
    <submittedName>
        <fullName evidence="2">Uncharacterized protein</fullName>
    </submittedName>
</protein>
<dbReference type="InParanoid" id="T0QLS5"/>
<feature type="chain" id="PRO_5012904040" evidence="1">
    <location>
        <begin position="16"/>
        <end position="143"/>
    </location>
</feature>
<dbReference type="Proteomes" id="UP000030762">
    <property type="component" value="Unassembled WGS sequence"/>
</dbReference>
<evidence type="ECO:0000313" key="3">
    <source>
        <dbReference type="Proteomes" id="UP000030762"/>
    </source>
</evidence>
<evidence type="ECO:0000313" key="2">
    <source>
        <dbReference type="EMBL" id="EQC38989.1"/>
    </source>
</evidence>
<keyword evidence="1" id="KW-0732">Signal</keyword>
<name>T0QLS5_SAPDV</name>
<feature type="signal peptide" evidence="1">
    <location>
        <begin position="1"/>
        <end position="15"/>
    </location>
</feature>
<keyword evidence="3" id="KW-1185">Reference proteome</keyword>
<dbReference type="GeneID" id="19944669"/>
<evidence type="ECO:0000256" key="1">
    <source>
        <dbReference type="SAM" id="SignalP"/>
    </source>
</evidence>
<sequence length="143" mass="15126">MRLLLLLVALAVVDAATSPIKINGWYACSARTFATRAPANVAPSTGFKTTAFSGAEPDVLATLLRPLDASSVADLAMATTQATSSVPVECAEFTLPLCYESLCNTAGSIPVFVKRMRATKRTSSTKALWFLQGGPGARPIFVW</sequence>
<organism evidence="2 3">
    <name type="scientific">Saprolegnia diclina (strain VS20)</name>
    <dbReference type="NCBI Taxonomy" id="1156394"/>
    <lineage>
        <taxon>Eukaryota</taxon>
        <taxon>Sar</taxon>
        <taxon>Stramenopiles</taxon>
        <taxon>Oomycota</taxon>
        <taxon>Saprolegniomycetes</taxon>
        <taxon>Saprolegniales</taxon>
        <taxon>Saprolegniaceae</taxon>
        <taxon>Saprolegnia</taxon>
    </lineage>
</organism>
<dbReference type="AlphaFoldDB" id="T0QLS5"/>
<dbReference type="VEuPathDB" id="FungiDB:SDRG_03942"/>
<dbReference type="EMBL" id="JH767140">
    <property type="protein sequence ID" value="EQC38989.1"/>
    <property type="molecule type" value="Genomic_DNA"/>
</dbReference>
<dbReference type="OrthoDB" id="124163at2759"/>
<reference evidence="2 3" key="1">
    <citation type="submission" date="2012-04" db="EMBL/GenBank/DDBJ databases">
        <title>The Genome Sequence of Saprolegnia declina VS20.</title>
        <authorList>
            <consortium name="The Broad Institute Genome Sequencing Platform"/>
            <person name="Russ C."/>
            <person name="Nusbaum C."/>
            <person name="Tyler B."/>
            <person name="van West P."/>
            <person name="Dieguez-Uribeondo J."/>
            <person name="de Bruijn I."/>
            <person name="Tripathy S."/>
            <person name="Jiang R."/>
            <person name="Young S.K."/>
            <person name="Zeng Q."/>
            <person name="Gargeya S."/>
            <person name="Fitzgerald M."/>
            <person name="Haas B."/>
            <person name="Abouelleil A."/>
            <person name="Alvarado L."/>
            <person name="Arachchi H.M."/>
            <person name="Berlin A."/>
            <person name="Chapman S.B."/>
            <person name="Goldberg J."/>
            <person name="Griggs A."/>
            <person name="Gujja S."/>
            <person name="Hansen M."/>
            <person name="Howarth C."/>
            <person name="Imamovic A."/>
            <person name="Larimer J."/>
            <person name="McCowen C."/>
            <person name="Montmayeur A."/>
            <person name="Murphy C."/>
            <person name="Neiman D."/>
            <person name="Pearson M."/>
            <person name="Priest M."/>
            <person name="Roberts A."/>
            <person name="Saif S."/>
            <person name="Shea T."/>
            <person name="Sisk P."/>
            <person name="Sykes S."/>
            <person name="Wortman J."/>
            <person name="Nusbaum C."/>
            <person name="Birren B."/>
        </authorList>
    </citation>
    <scope>NUCLEOTIDE SEQUENCE [LARGE SCALE GENOMIC DNA]</scope>
    <source>
        <strain evidence="2 3">VS20</strain>
    </source>
</reference>
<dbReference type="RefSeq" id="XP_008607813.1">
    <property type="nucleotide sequence ID" value="XM_008609591.1"/>
</dbReference>
<proteinExistence type="predicted"/>